<sequence length="93" mass="9850">MASYEKLKSDMSVCDGERVGGYPFPCHGQLYRCLACGAVGCRQTKDHACSKQGFDVSFKCYGCGVAGQYEAVASGHVQSKSAACSPERIANAD</sequence>
<evidence type="ECO:0000313" key="2">
    <source>
        <dbReference type="Proteomes" id="UP001162030"/>
    </source>
</evidence>
<gene>
    <name evidence="1" type="ORF">MSZNOR_4677</name>
</gene>
<proteinExistence type="predicted"/>
<organism evidence="1 2">
    <name type="scientific">Methylocaldum szegediense</name>
    <dbReference type="NCBI Taxonomy" id="73780"/>
    <lineage>
        <taxon>Bacteria</taxon>
        <taxon>Pseudomonadati</taxon>
        <taxon>Pseudomonadota</taxon>
        <taxon>Gammaproteobacteria</taxon>
        <taxon>Methylococcales</taxon>
        <taxon>Methylococcaceae</taxon>
        <taxon>Methylocaldum</taxon>
    </lineage>
</organism>
<keyword evidence="2" id="KW-1185">Reference proteome</keyword>
<protein>
    <submittedName>
        <fullName evidence="1">Uncharacterized protein</fullName>
    </submittedName>
</protein>
<dbReference type="RefSeq" id="WP_051331563.1">
    <property type="nucleotide sequence ID" value="NZ_OX458333.1"/>
</dbReference>
<dbReference type="Proteomes" id="UP001162030">
    <property type="component" value="Chromosome"/>
</dbReference>
<name>A0ABM9I8N3_9GAMM</name>
<evidence type="ECO:0000313" key="1">
    <source>
        <dbReference type="EMBL" id="CAI8961854.1"/>
    </source>
</evidence>
<accession>A0ABM9I8N3</accession>
<dbReference type="EMBL" id="OX458333">
    <property type="protein sequence ID" value="CAI8961854.1"/>
    <property type="molecule type" value="Genomic_DNA"/>
</dbReference>
<reference evidence="1 2" key="1">
    <citation type="submission" date="2023-03" db="EMBL/GenBank/DDBJ databases">
        <authorList>
            <person name="Pearce D."/>
        </authorList>
    </citation>
    <scope>NUCLEOTIDE SEQUENCE [LARGE SCALE GENOMIC DNA]</scope>
    <source>
        <strain evidence="1">Msz</strain>
    </source>
</reference>